<accession>A0A381T8E3</accession>
<reference evidence="2" key="1">
    <citation type="submission" date="2018-05" db="EMBL/GenBank/DDBJ databases">
        <authorList>
            <person name="Lanie J.A."/>
            <person name="Ng W.-L."/>
            <person name="Kazmierczak K.M."/>
            <person name="Andrzejewski T.M."/>
            <person name="Davidsen T.M."/>
            <person name="Wayne K.J."/>
            <person name="Tettelin H."/>
            <person name="Glass J.I."/>
            <person name="Rusch D."/>
            <person name="Podicherti R."/>
            <person name="Tsui H.-C.T."/>
            <person name="Winkler M.E."/>
        </authorList>
    </citation>
    <scope>NUCLEOTIDE SEQUENCE</scope>
</reference>
<dbReference type="InterPro" id="IPR001173">
    <property type="entry name" value="Glyco_trans_2-like"/>
</dbReference>
<dbReference type="AlphaFoldDB" id="A0A381T8E3"/>
<gene>
    <name evidence="2" type="ORF">METZ01_LOCUS64702</name>
</gene>
<dbReference type="PANTHER" id="PTHR43685">
    <property type="entry name" value="GLYCOSYLTRANSFERASE"/>
    <property type="match status" value="1"/>
</dbReference>
<sequence length="288" mass="33225">MKISVVIPTYNRKHTLPRALDSVLAQSYQPFEIIVIDDGSTDGTFDWIKSKYPSIKLLESLKPSKSLKGYSPKGVSVARNVGIKQSKGDWIALLDSDDEWTPDKLIKQVQLLKKNEGSVFCHTNEIWIRNGVRVNQHKKHQKYGGYIFKECLDICRISPSSALIHKSIFEDIGLFDESLKVCEDYDLWLRITSNYPVLFLDEFLIKKYGGHEDQLSKTPEGIEQYRIKSLEKIMSSNLLPESQFQAAKDMLITKLQIFANGLEKRQKIDEFNAIQKKILYWNNMTFLI</sequence>
<protein>
    <recommendedName>
        <fullName evidence="1">Glycosyltransferase 2-like domain-containing protein</fullName>
    </recommendedName>
</protein>
<dbReference type="PANTHER" id="PTHR43685:SF2">
    <property type="entry name" value="GLYCOSYLTRANSFERASE 2-LIKE DOMAIN-CONTAINING PROTEIN"/>
    <property type="match status" value="1"/>
</dbReference>
<dbReference type="Gene3D" id="3.90.550.10">
    <property type="entry name" value="Spore Coat Polysaccharide Biosynthesis Protein SpsA, Chain A"/>
    <property type="match status" value="1"/>
</dbReference>
<name>A0A381T8E3_9ZZZZ</name>
<evidence type="ECO:0000259" key="1">
    <source>
        <dbReference type="Pfam" id="PF00535"/>
    </source>
</evidence>
<dbReference type="Pfam" id="PF00535">
    <property type="entry name" value="Glycos_transf_2"/>
    <property type="match status" value="1"/>
</dbReference>
<feature type="domain" description="Glycosyltransferase 2-like" evidence="1">
    <location>
        <begin position="4"/>
        <end position="173"/>
    </location>
</feature>
<dbReference type="SUPFAM" id="SSF53448">
    <property type="entry name" value="Nucleotide-diphospho-sugar transferases"/>
    <property type="match status" value="1"/>
</dbReference>
<dbReference type="InterPro" id="IPR050834">
    <property type="entry name" value="Glycosyltransf_2"/>
</dbReference>
<evidence type="ECO:0000313" key="2">
    <source>
        <dbReference type="EMBL" id="SVA11848.1"/>
    </source>
</evidence>
<organism evidence="2">
    <name type="scientific">marine metagenome</name>
    <dbReference type="NCBI Taxonomy" id="408172"/>
    <lineage>
        <taxon>unclassified sequences</taxon>
        <taxon>metagenomes</taxon>
        <taxon>ecological metagenomes</taxon>
    </lineage>
</organism>
<dbReference type="EMBL" id="UINC01004108">
    <property type="protein sequence ID" value="SVA11848.1"/>
    <property type="molecule type" value="Genomic_DNA"/>
</dbReference>
<proteinExistence type="predicted"/>
<dbReference type="InterPro" id="IPR029044">
    <property type="entry name" value="Nucleotide-diphossugar_trans"/>
</dbReference>